<evidence type="ECO:0000313" key="1">
    <source>
        <dbReference type="EMBL" id="KAF5188719.1"/>
    </source>
</evidence>
<name>A0A7J6VUF3_THATH</name>
<dbReference type="Proteomes" id="UP000554482">
    <property type="component" value="Unassembled WGS sequence"/>
</dbReference>
<protein>
    <submittedName>
        <fullName evidence="1">Uncharacterized protein</fullName>
    </submittedName>
</protein>
<dbReference type="AlphaFoldDB" id="A0A7J6VUF3"/>
<organism evidence="1 2">
    <name type="scientific">Thalictrum thalictroides</name>
    <name type="common">Rue-anemone</name>
    <name type="synonym">Anemone thalictroides</name>
    <dbReference type="NCBI Taxonomy" id="46969"/>
    <lineage>
        <taxon>Eukaryota</taxon>
        <taxon>Viridiplantae</taxon>
        <taxon>Streptophyta</taxon>
        <taxon>Embryophyta</taxon>
        <taxon>Tracheophyta</taxon>
        <taxon>Spermatophyta</taxon>
        <taxon>Magnoliopsida</taxon>
        <taxon>Ranunculales</taxon>
        <taxon>Ranunculaceae</taxon>
        <taxon>Thalictroideae</taxon>
        <taxon>Thalictrum</taxon>
    </lineage>
</organism>
<feature type="non-terminal residue" evidence="1">
    <location>
        <position position="1"/>
    </location>
</feature>
<gene>
    <name evidence="1" type="ORF">FRX31_021694</name>
</gene>
<dbReference type="EMBL" id="JABWDY010026391">
    <property type="protein sequence ID" value="KAF5188719.1"/>
    <property type="molecule type" value="Genomic_DNA"/>
</dbReference>
<reference evidence="1 2" key="1">
    <citation type="submission" date="2020-06" db="EMBL/GenBank/DDBJ databases">
        <title>Transcriptomic and genomic resources for Thalictrum thalictroides and T. hernandezii: Facilitating candidate gene discovery in an emerging model plant lineage.</title>
        <authorList>
            <person name="Arias T."/>
            <person name="Riano-Pachon D.M."/>
            <person name="Di Stilio V.S."/>
        </authorList>
    </citation>
    <scope>NUCLEOTIDE SEQUENCE [LARGE SCALE GENOMIC DNA]</scope>
    <source>
        <strain evidence="2">cv. WT478/WT964</strain>
        <tissue evidence="1">Leaves</tissue>
    </source>
</reference>
<keyword evidence="2" id="KW-1185">Reference proteome</keyword>
<comment type="caution">
    <text evidence="1">The sequence shown here is derived from an EMBL/GenBank/DDBJ whole genome shotgun (WGS) entry which is preliminary data.</text>
</comment>
<evidence type="ECO:0000313" key="2">
    <source>
        <dbReference type="Proteomes" id="UP000554482"/>
    </source>
</evidence>
<sequence length="93" mass="9879">MAGEIVCCVALGIVGLTGTTLVTVKLAAITKDIWDTSFGRGNVREDQARVLANQIKNLATNMIELKSEVGVTASHLQKNIKELKSDSHSVGVT</sequence>
<proteinExistence type="predicted"/>
<accession>A0A7J6VUF3</accession>